<dbReference type="CDD" id="cd01086">
    <property type="entry name" value="MetAP1"/>
    <property type="match status" value="1"/>
</dbReference>
<keyword evidence="5 6" id="KW-0378">Hydrolase</keyword>
<proteinExistence type="inferred from homology"/>
<comment type="similarity">
    <text evidence="6">Belongs to the peptidase M24A family. Methionine aminopeptidase type 1 subfamily.</text>
</comment>
<dbReference type="EMBL" id="DRBW01000176">
    <property type="protein sequence ID" value="HDM90463.1"/>
    <property type="molecule type" value="Genomic_DNA"/>
</dbReference>
<feature type="binding site" evidence="6">
    <location>
        <position position="106"/>
    </location>
    <ligand>
        <name>a divalent metal cation</name>
        <dbReference type="ChEBI" id="CHEBI:60240"/>
        <label>2</label>
        <note>catalytic</note>
    </ligand>
</feature>
<feature type="binding site" evidence="6">
    <location>
        <position position="233"/>
    </location>
    <ligand>
        <name>a divalent metal cation</name>
        <dbReference type="ChEBI" id="CHEBI:60240"/>
        <label>1</label>
    </ligand>
</feature>
<dbReference type="InterPro" id="IPR036005">
    <property type="entry name" value="Creatinase/aminopeptidase-like"/>
</dbReference>
<evidence type="ECO:0000256" key="6">
    <source>
        <dbReference type="HAMAP-Rule" id="MF_01974"/>
    </source>
</evidence>
<keyword evidence="2 6" id="KW-0031">Aminopeptidase</keyword>
<dbReference type="Gene3D" id="3.90.230.10">
    <property type="entry name" value="Creatinase/methionine aminopeptidase superfamily"/>
    <property type="match status" value="1"/>
</dbReference>
<gene>
    <name evidence="6 9" type="primary">map</name>
    <name evidence="9" type="ORF">ENG67_04560</name>
</gene>
<dbReference type="InterPro" id="IPR001714">
    <property type="entry name" value="Pept_M24_MAP"/>
</dbReference>
<comment type="function">
    <text evidence="1 6">Removes the N-terminal methionine from nascent proteins. The N-terminal methionine is often cleaved when the second residue in the primary sequence is small and uncharged (Met-Ala-, Cys, Gly, Pro, Ser, Thr, or Val). Requires deformylation of the N(alpha)-formylated initiator methionine before it can be hydrolyzed.</text>
</comment>
<feature type="binding site" evidence="6">
    <location>
        <position position="169"/>
    </location>
    <ligand>
        <name>a divalent metal cation</name>
        <dbReference type="ChEBI" id="CHEBI:60240"/>
        <label>2</label>
        <note>catalytic</note>
    </ligand>
</feature>
<dbReference type="PANTHER" id="PTHR43330:SF27">
    <property type="entry name" value="METHIONINE AMINOPEPTIDASE"/>
    <property type="match status" value="1"/>
</dbReference>
<accession>A0A7C1BE90</accession>
<dbReference type="GO" id="GO:0005829">
    <property type="term" value="C:cytosol"/>
    <property type="evidence" value="ECO:0007669"/>
    <property type="project" value="TreeGrafter"/>
</dbReference>
<evidence type="ECO:0000256" key="4">
    <source>
        <dbReference type="ARBA" id="ARBA00022723"/>
    </source>
</evidence>
<dbReference type="NCBIfam" id="TIGR00500">
    <property type="entry name" value="met_pdase_I"/>
    <property type="match status" value="1"/>
</dbReference>
<comment type="subunit">
    <text evidence="6">Monomer.</text>
</comment>
<dbReference type="PANTHER" id="PTHR43330">
    <property type="entry name" value="METHIONINE AMINOPEPTIDASE"/>
    <property type="match status" value="1"/>
</dbReference>
<feature type="domain" description="Peptidase M24" evidence="8">
    <location>
        <begin position="12"/>
        <end position="240"/>
    </location>
</feature>
<dbReference type="InterPro" id="IPR000994">
    <property type="entry name" value="Pept_M24"/>
</dbReference>
<dbReference type="GO" id="GO:0046872">
    <property type="term" value="F:metal ion binding"/>
    <property type="evidence" value="ECO:0007669"/>
    <property type="project" value="UniProtKB-UniRule"/>
</dbReference>
<feature type="binding site" evidence="6">
    <location>
        <position position="176"/>
    </location>
    <ligand>
        <name>substrate</name>
    </ligand>
</feature>
<evidence type="ECO:0000256" key="1">
    <source>
        <dbReference type="ARBA" id="ARBA00002521"/>
    </source>
</evidence>
<dbReference type="GO" id="GO:0006508">
    <property type="term" value="P:proteolysis"/>
    <property type="evidence" value="ECO:0007669"/>
    <property type="project" value="UniProtKB-KW"/>
</dbReference>
<sequence>MIIIKSDSEIKGIKEASRIVAEVLEYVREKLAPGTSLAAIDRWIDEYIRKRGGTPTFLGYRGFPKSSCISINNEVVHGIPTEEKVIKEGDLVKVDVGVTLKGYIGDAARTYVIGEVDERTLELVRTTEEALYRGIDAARPGNRLSDISHAIQATAEAHGFSVVRELGGHGVGLKLHEDPIIPNYGKPGRGPVLKAGMVFALEPMLNMGGPEVKTLDDGWTVVTKDGSLSAHFEHTIAIREKGPEILTVI</sequence>
<dbReference type="Pfam" id="PF00557">
    <property type="entry name" value="Peptidase_M24"/>
    <property type="match status" value="1"/>
</dbReference>
<feature type="binding site" evidence="6">
    <location>
        <position position="77"/>
    </location>
    <ligand>
        <name>substrate</name>
    </ligand>
</feature>
<name>A0A7C1BE90_UNCW3</name>
<dbReference type="PRINTS" id="PR00599">
    <property type="entry name" value="MAPEPTIDASE"/>
</dbReference>
<evidence type="ECO:0000256" key="3">
    <source>
        <dbReference type="ARBA" id="ARBA00022670"/>
    </source>
</evidence>
<dbReference type="InterPro" id="IPR002467">
    <property type="entry name" value="Pept_M24A_MAP1"/>
</dbReference>
<dbReference type="GO" id="GO:0004239">
    <property type="term" value="F:initiator methionyl aminopeptidase activity"/>
    <property type="evidence" value="ECO:0007669"/>
    <property type="project" value="UniProtKB-UniRule"/>
</dbReference>
<reference evidence="9" key="1">
    <citation type="journal article" date="2020" name="mSystems">
        <title>Genome- and Community-Level Interaction Insights into Carbon Utilization and Element Cycling Functions of Hydrothermarchaeota in Hydrothermal Sediment.</title>
        <authorList>
            <person name="Zhou Z."/>
            <person name="Liu Y."/>
            <person name="Xu W."/>
            <person name="Pan J."/>
            <person name="Luo Z.H."/>
            <person name="Li M."/>
        </authorList>
    </citation>
    <scope>NUCLEOTIDE SEQUENCE [LARGE SCALE GENOMIC DNA]</scope>
    <source>
        <strain evidence="9">HyVt-237</strain>
    </source>
</reference>
<dbReference type="HAMAP" id="MF_01974">
    <property type="entry name" value="MetAP_1"/>
    <property type="match status" value="1"/>
</dbReference>
<evidence type="ECO:0000259" key="8">
    <source>
        <dbReference type="Pfam" id="PF00557"/>
    </source>
</evidence>
<feature type="binding site" evidence="6">
    <location>
        <position position="202"/>
    </location>
    <ligand>
        <name>a divalent metal cation</name>
        <dbReference type="ChEBI" id="CHEBI:60240"/>
        <label>2</label>
        <note>catalytic</note>
    </ligand>
</feature>
<dbReference type="Proteomes" id="UP000885931">
    <property type="component" value="Unassembled WGS sequence"/>
</dbReference>
<evidence type="ECO:0000256" key="2">
    <source>
        <dbReference type="ARBA" id="ARBA00022438"/>
    </source>
</evidence>
<dbReference type="EC" id="3.4.11.18" evidence="6 7"/>
<feature type="binding site" evidence="6">
    <location>
        <position position="233"/>
    </location>
    <ligand>
        <name>a divalent metal cation</name>
        <dbReference type="ChEBI" id="CHEBI:60240"/>
        <label>2</label>
        <note>catalytic</note>
    </ligand>
</feature>
<feature type="binding site" evidence="6">
    <location>
        <position position="95"/>
    </location>
    <ligand>
        <name>a divalent metal cation</name>
        <dbReference type="ChEBI" id="CHEBI:60240"/>
        <label>1</label>
    </ligand>
</feature>
<protein>
    <recommendedName>
        <fullName evidence="6 7">Methionine aminopeptidase</fullName>
        <shortName evidence="6">MAP</shortName>
        <shortName evidence="6">MetAP</shortName>
        <ecNumber evidence="6 7">3.4.11.18</ecNumber>
    </recommendedName>
    <alternativeName>
        <fullName evidence="6">Peptidase M</fullName>
    </alternativeName>
</protein>
<keyword evidence="4 6" id="KW-0479">Metal-binding</keyword>
<feature type="binding site" evidence="6">
    <location>
        <position position="106"/>
    </location>
    <ligand>
        <name>a divalent metal cation</name>
        <dbReference type="ChEBI" id="CHEBI:60240"/>
        <label>1</label>
    </ligand>
</feature>
<comment type="caution">
    <text evidence="9">The sequence shown here is derived from an EMBL/GenBank/DDBJ whole genome shotgun (WGS) entry which is preliminary data.</text>
</comment>
<comment type="catalytic activity">
    <reaction evidence="6 7">
        <text>Release of N-terminal amino acids, preferentially methionine, from peptides and arylamides.</text>
        <dbReference type="EC" id="3.4.11.18"/>
    </reaction>
</comment>
<comment type="cofactor">
    <cofactor evidence="6">
        <name>Co(2+)</name>
        <dbReference type="ChEBI" id="CHEBI:48828"/>
    </cofactor>
    <cofactor evidence="6">
        <name>Zn(2+)</name>
        <dbReference type="ChEBI" id="CHEBI:29105"/>
    </cofactor>
    <cofactor evidence="6">
        <name>Mn(2+)</name>
        <dbReference type="ChEBI" id="CHEBI:29035"/>
    </cofactor>
    <cofactor evidence="6">
        <name>Fe(2+)</name>
        <dbReference type="ChEBI" id="CHEBI:29033"/>
    </cofactor>
    <text evidence="6">Binds 2 divalent metal cations per subunit. Has a high-affinity and a low affinity metal-binding site. The true nature of the physiological cofactor is under debate. The enzyme is active with cobalt, zinc, manganese or divalent iron ions. Most likely, methionine aminopeptidases function as mononuclear Fe(2+)-metalloproteases under physiological conditions, and the catalytically relevant metal-binding site has been assigned to the histidine-containing high-affinity site.</text>
</comment>
<dbReference type="GO" id="GO:0070006">
    <property type="term" value="F:metalloaminopeptidase activity"/>
    <property type="evidence" value="ECO:0007669"/>
    <property type="project" value="UniProtKB-UniRule"/>
</dbReference>
<evidence type="ECO:0000313" key="9">
    <source>
        <dbReference type="EMBL" id="HDM90463.1"/>
    </source>
</evidence>
<evidence type="ECO:0000256" key="5">
    <source>
        <dbReference type="ARBA" id="ARBA00022801"/>
    </source>
</evidence>
<evidence type="ECO:0000256" key="7">
    <source>
        <dbReference type="RuleBase" id="RU003653"/>
    </source>
</evidence>
<dbReference type="SUPFAM" id="SSF55920">
    <property type="entry name" value="Creatinase/aminopeptidase"/>
    <property type="match status" value="1"/>
</dbReference>
<organism evidence="9">
    <name type="scientific">candidate division WOR-3 bacterium</name>
    <dbReference type="NCBI Taxonomy" id="2052148"/>
    <lineage>
        <taxon>Bacteria</taxon>
        <taxon>Bacteria division WOR-3</taxon>
    </lineage>
</organism>
<keyword evidence="3 6" id="KW-0645">Protease</keyword>
<dbReference type="AlphaFoldDB" id="A0A7C1BE90"/>